<keyword evidence="2 4" id="KW-0732">Signal</keyword>
<feature type="domain" description="Endo-beta-1,6-galactanase-like" evidence="5">
    <location>
        <begin position="29"/>
        <end position="254"/>
    </location>
</feature>
<dbReference type="GO" id="GO:0016020">
    <property type="term" value="C:membrane"/>
    <property type="evidence" value="ECO:0007669"/>
    <property type="project" value="GOC"/>
</dbReference>
<dbReference type="Proteomes" id="UP000275078">
    <property type="component" value="Unassembled WGS sequence"/>
</dbReference>
<dbReference type="Pfam" id="PF14587">
    <property type="entry name" value="Glyco_hydr_30_2"/>
    <property type="match status" value="1"/>
</dbReference>
<dbReference type="InterPro" id="IPR039514">
    <property type="entry name" value="6GAL-like"/>
</dbReference>
<evidence type="ECO:0000313" key="8">
    <source>
        <dbReference type="Proteomes" id="UP000275078"/>
    </source>
</evidence>
<evidence type="ECO:0000256" key="1">
    <source>
        <dbReference type="ARBA" id="ARBA00005382"/>
    </source>
</evidence>
<reference evidence="7 8" key="1">
    <citation type="journal article" date="2018" name="Nat. Ecol. Evol.">
        <title>Pezizomycetes genomes reveal the molecular basis of ectomycorrhizal truffle lifestyle.</title>
        <authorList>
            <person name="Murat C."/>
            <person name="Payen T."/>
            <person name="Noel B."/>
            <person name="Kuo A."/>
            <person name="Morin E."/>
            <person name="Chen J."/>
            <person name="Kohler A."/>
            <person name="Krizsan K."/>
            <person name="Balestrini R."/>
            <person name="Da Silva C."/>
            <person name="Montanini B."/>
            <person name="Hainaut M."/>
            <person name="Levati E."/>
            <person name="Barry K.W."/>
            <person name="Belfiori B."/>
            <person name="Cichocki N."/>
            <person name="Clum A."/>
            <person name="Dockter R.B."/>
            <person name="Fauchery L."/>
            <person name="Guy J."/>
            <person name="Iotti M."/>
            <person name="Le Tacon F."/>
            <person name="Lindquist E.A."/>
            <person name="Lipzen A."/>
            <person name="Malagnac F."/>
            <person name="Mello A."/>
            <person name="Molinier V."/>
            <person name="Miyauchi S."/>
            <person name="Poulain J."/>
            <person name="Riccioni C."/>
            <person name="Rubini A."/>
            <person name="Sitrit Y."/>
            <person name="Splivallo R."/>
            <person name="Traeger S."/>
            <person name="Wang M."/>
            <person name="Zifcakova L."/>
            <person name="Wipf D."/>
            <person name="Zambonelli A."/>
            <person name="Paolocci F."/>
            <person name="Nowrousian M."/>
            <person name="Ottonello S."/>
            <person name="Baldrian P."/>
            <person name="Spatafora J.W."/>
            <person name="Henrissat B."/>
            <person name="Nagy L.G."/>
            <person name="Aury J.M."/>
            <person name="Wincker P."/>
            <person name="Grigoriev I.V."/>
            <person name="Bonfante P."/>
            <person name="Martin F.M."/>
        </authorList>
    </citation>
    <scope>NUCLEOTIDE SEQUENCE [LARGE SCALE GENOMIC DNA]</scope>
    <source>
        <strain evidence="7 8">RN42</strain>
    </source>
</reference>
<dbReference type="STRING" id="1160509.A0A3N4I8W7"/>
<dbReference type="Gene3D" id="2.60.40.1180">
    <property type="entry name" value="Golgi alpha-mannosidase II"/>
    <property type="match status" value="1"/>
</dbReference>
<gene>
    <name evidence="7" type="ORF">BJ508DRAFT_361526</name>
</gene>
<dbReference type="SUPFAM" id="SSF51445">
    <property type="entry name" value="(Trans)glycosidases"/>
    <property type="match status" value="1"/>
</dbReference>
<dbReference type="GO" id="GO:0004348">
    <property type="term" value="F:glucosylceramidase activity"/>
    <property type="evidence" value="ECO:0007669"/>
    <property type="project" value="InterPro"/>
</dbReference>
<evidence type="ECO:0000259" key="5">
    <source>
        <dbReference type="Pfam" id="PF14587"/>
    </source>
</evidence>
<evidence type="ECO:0000256" key="3">
    <source>
        <dbReference type="ARBA" id="ARBA00022801"/>
    </source>
</evidence>
<dbReference type="OrthoDB" id="2012278at2759"/>
<organism evidence="7 8">
    <name type="scientific">Ascobolus immersus RN42</name>
    <dbReference type="NCBI Taxonomy" id="1160509"/>
    <lineage>
        <taxon>Eukaryota</taxon>
        <taxon>Fungi</taxon>
        <taxon>Dikarya</taxon>
        <taxon>Ascomycota</taxon>
        <taxon>Pezizomycotina</taxon>
        <taxon>Pezizomycetes</taxon>
        <taxon>Pezizales</taxon>
        <taxon>Ascobolaceae</taxon>
        <taxon>Ascobolus</taxon>
    </lineage>
</organism>
<dbReference type="EMBL" id="ML119675">
    <property type="protein sequence ID" value="RPA81906.1"/>
    <property type="molecule type" value="Genomic_DNA"/>
</dbReference>
<dbReference type="Pfam" id="PF17189">
    <property type="entry name" value="Glyco_hydro_30C"/>
    <property type="match status" value="1"/>
</dbReference>
<evidence type="ECO:0000256" key="2">
    <source>
        <dbReference type="ARBA" id="ARBA00022729"/>
    </source>
</evidence>
<dbReference type="SUPFAM" id="SSF51011">
    <property type="entry name" value="Glycosyl hydrolase domain"/>
    <property type="match status" value="1"/>
</dbReference>
<name>A0A3N4I8W7_ASCIM</name>
<dbReference type="InterPro" id="IPR001139">
    <property type="entry name" value="Glyco_hydro_30"/>
</dbReference>
<accession>A0A3N4I8W7</accession>
<proteinExistence type="inferred from homology"/>
<evidence type="ECO:0000256" key="4">
    <source>
        <dbReference type="SAM" id="SignalP"/>
    </source>
</evidence>
<dbReference type="PANTHER" id="PTHR11069:SF23">
    <property type="entry name" value="LYSOSOMAL ACID GLUCOSYLCERAMIDASE"/>
    <property type="match status" value="1"/>
</dbReference>
<dbReference type="InterPro" id="IPR033452">
    <property type="entry name" value="GH30_C"/>
</dbReference>
<dbReference type="PANTHER" id="PTHR11069">
    <property type="entry name" value="GLUCOSYLCERAMIDASE"/>
    <property type="match status" value="1"/>
</dbReference>
<dbReference type="InterPro" id="IPR017853">
    <property type="entry name" value="GH"/>
</dbReference>
<dbReference type="InterPro" id="IPR013780">
    <property type="entry name" value="Glyco_hydro_b"/>
</dbReference>
<keyword evidence="8" id="KW-1185">Reference proteome</keyword>
<feature type="domain" description="Glycosyl hydrolase family 30 beta sandwich" evidence="6">
    <location>
        <begin position="377"/>
        <end position="460"/>
    </location>
</feature>
<dbReference type="AlphaFoldDB" id="A0A3N4I8W7"/>
<evidence type="ECO:0000313" key="7">
    <source>
        <dbReference type="EMBL" id="RPA81906.1"/>
    </source>
</evidence>
<evidence type="ECO:0000259" key="6">
    <source>
        <dbReference type="Pfam" id="PF17189"/>
    </source>
</evidence>
<comment type="similarity">
    <text evidence="1">Belongs to the glycosyl hydrolase 30 family.</text>
</comment>
<dbReference type="Gene3D" id="3.20.20.80">
    <property type="entry name" value="Glycosidases"/>
    <property type="match status" value="1"/>
</dbReference>
<sequence>MRFLTALSIAVLSWEASASPVVEKRQAAQRITINPARTYQEIDGFGFSAAFQRANLIINLPAPKQKQVLDLLFNTQNGTGFSILRNGIGSTPNSNSDYMNTILPRNPGSPNAAPQYVWDRKDSGQLWLSQQAVSYGVSTIYANAWSAPGFMKNNNNDMNGGSLCGVTGVTCSSGDWKQAYANYLVQYIKFYAQENVTVTHLAFLNEPDLTTSYASMRSNGQQATDFLKVLNPTLKEAGLGDVQIACCEGTGWNSGNQLIQEISRAGGDSLYHLATAHTYTSDFNGPLQTTKKFWQSEYSDLSSSNPWTTSWTDGLKWAGILHRAMTVGRMNGYLWWEGVQWPNPNTNEKLILIDGQNFTVAKRLWAFAGYSRYIRPGAYRIDATGGNLQTSAYLNKDGTIVVVILNTGNNAANVQLAGITAASAESYVTDNTRDMGSQAVTVASDGSVSGAVPARSLVTFRITV</sequence>
<feature type="signal peptide" evidence="4">
    <location>
        <begin position="1"/>
        <end position="18"/>
    </location>
</feature>
<feature type="chain" id="PRO_5018135811" evidence="4">
    <location>
        <begin position="19"/>
        <end position="464"/>
    </location>
</feature>
<keyword evidence="3 7" id="KW-0378">Hydrolase</keyword>
<protein>
    <submittedName>
        <fullName evidence="7">Glycoside hydrolase</fullName>
    </submittedName>
</protein>
<dbReference type="GO" id="GO:0006680">
    <property type="term" value="P:glucosylceramide catabolic process"/>
    <property type="evidence" value="ECO:0007669"/>
    <property type="project" value="TreeGrafter"/>
</dbReference>